<dbReference type="Pfam" id="PF12146">
    <property type="entry name" value="Hydrolase_4"/>
    <property type="match status" value="1"/>
</dbReference>
<keyword evidence="3" id="KW-1185">Reference proteome</keyword>
<keyword evidence="2" id="KW-0378">Hydrolase</keyword>
<dbReference type="AlphaFoldDB" id="A0A9X2FX26"/>
<dbReference type="SUPFAM" id="SSF53474">
    <property type="entry name" value="alpha/beta-Hydrolases"/>
    <property type="match status" value="1"/>
</dbReference>
<comment type="caution">
    <text evidence="2">The sequence shown here is derived from an EMBL/GenBank/DDBJ whole genome shotgun (WGS) entry which is preliminary data.</text>
</comment>
<proteinExistence type="predicted"/>
<dbReference type="Gene3D" id="3.40.50.1820">
    <property type="entry name" value="alpha/beta hydrolase"/>
    <property type="match status" value="1"/>
</dbReference>
<dbReference type="GO" id="GO:0016787">
    <property type="term" value="F:hydrolase activity"/>
    <property type="evidence" value="ECO:0007669"/>
    <property type="project" value="UniProtKB-KW"/>
</dbReference>
<dbReference type="Proteomes" id="UP001139493">
    <property type="component" value="Unassembled WGS sequence"/>
</dbReference>
<sequence length="276" mass="29044">MTLVGFAAAEAHARAMVEADASDPSVLRGAGTRLWSHGEPRSKAALVLHGYTHTPTQVAALAERFFALGYNVFAPRAPLHGLTTRRAHARVVPGALRRYAAEAWTVTARLGSDAGVVGVSGGGVLATWLATRTACRVRRLLVLAPFYRPHPRRVPPAAVAAMRVLYGAGLLPDRFDVRGHSYTALAQYLRIATEIRPVPGDGDLLRVAVAVSAREQSVDTRSVIAVPSAIAVAAGASLGAYVIPAAANVGHDIVTPAALGTSVDDLYSRYLALYEG</sequence>
<evidence type="ECO:0000259" key="1">
    <source>
        <dbReference type="Pfam" id="PF12146"/>
    </source>
</evidence>
<feature type="domain" description="Serine aminopeptidase S33" evidence="1">
    <location>
        <begin position="43"/>
        <end position="165"/>
    </location>
</feature>
<organism evidence="2 3">
    <name type="scientific">Promicromonospora thailandica</name>
    <dbReference type="NCBI Taxonomy" id="765201"/>
    <lineage>
        <taxon>Bacteria</taxon>
        <taxon>Bacillati</taxon>
        <taxon>Actinomycetota</taxon>
        <taxon>Actinomycetes</taxon>
        <taxon>Micrococcales</taxon>
        <taxon>Promicromonosporaceae</taxon>
        <taxon>Promicromonospora</taxon>
    </lineage>
</organism>
<dbReference type="InterPro" id="IPR029058">
    <property type="entry name" value="AB_hydrolase_fold"/>
</dbReference>
<reference evidence="2" key="1">
    <citation type="submission" date="2022-06" db="EMBL/GenBank/DDBJ databases">
        <title>Genomic Encyclopedia of Archaeal and Bacterial Type Strains, Phase II (KMG-II): from individual species to whole genera.</title>
        <authorList>
            <person name="Goeker M."/>
        </authorList>
    </citation>
    <scope>NUCLEOTIDE SEQUENCE</scope>
    <source>
        <strain evidence="2">DSM 26652</strain>
    </source>
</reference>
<gene>
    <name evidence="2" type="ORF">APR03_000047</name>
</gene>
<accession>A0A9X2FX26</accession>
<evidence type="ECO:0000313" key="2">
    <source>
        <dbReference type="EMBL" id="MCP2262724.1"/>
    </source>
</evidence>
<dbReference type="EMBL" id="JAMTCS010000001">
    <property type="protein sequence ID" value="MCP2262724.1"/>
    <property type="molecule type" value="Genomic_DNA"/>
</dbReference>
<name>A0A9X2FX26_9MICO</name>
<protein>
    <submittedName>
        <fullName evidence="2">Alpha/beta hydrolase family protein</fullName>
    </submittedName>
</protein>
<dbReference type="InterPro" id="IPR022742">
    <property type="entry name" value="Hydrolase_4"/>
</dbReference>
<evidence type="ECO:0000313" key="3">
    <source>
        <dbReference type="Proteomes" id="UP001139493"/>
    </source>
</evidence>